<evidence type="ECO:0000256" key="7">
    <source>
        <dbReference type="SAM" id="SignalP"/>
    </source>
</evidence>
<evidence type="ECO:0000256" key="1">
    <source>
        <dbReference type="ARBA" id="ARBA00004370"/>
    </source>
</evidence>
<evidence type="ECO:0000313" key="9">
    <source>
        <dbReference type="Proteomes" id="UP000694620"/>
    </source>
</evidence>
<evidence type="ECO:0000313" key="8">
    <source>
        <dbReference type="Ensembl" id="ENSECRP00000030486.1"/>
    </source>
</evidence>
<reference evidence="8" key="1">
    <citation type="submission" date="2021-06" db="EMBL/GenBank/DDBJ databases">
        <authorList>
            <consortium name="Wellcome Sanger Institute Data Sharing"/>
        </authorList>
    </citation>
    <scope>NUCLEOTIDE SEQUENCE [LARGE SCALE GENOMIC DNA]</scope>
</reference>
<dbReference type="GO" id="GO:0007160">
    <property type="term" value="P:cell-matrix adhesion"/>
    <property type="evidence" value="ECO:0007669"/>
    <property type="project" value="TreeGrafter"/>
</dbReference>
<reference evidence="8" key="3">
    <citation type="submission" date="2025-09" db="UniProtKB">
        <authorList>
            <consortium name="Ensembl"/>
        </authorList>
    </citation>
    <scope>IDENTIFICATION</scope>
</reference>
<dbReference type="AlphaFoldDB" id="A0A8C4XH53"/>
<evidence type="ECO:0000256" key="6">
    <source>
        <dbReference type="ARBA" id="ARBA00023180"/>
    </source>
</evidence>
<keyword evidence="9" id="KW-1185">Reference proteome</keyword>
<sequence>MSYVIFFFACLLFDRKLRGAVKGFTCDQIRNLSLDTLRTLAANENITRDQVRCASNCYFKAINLTNSSAFVNMTQESIKQIPPNFILMLRSFKELMNISSSVCPTVMALLAQANPKIIPRSSARRTEAAQFIKNCLNITNTKDLTPSQVADLGFSICFFDSKDIDNLTATSFQEAISRLKECGKFEGNLNKSLANKITEVFGKPQNWTSDVLNQLQSLLSVFDVSQLQKLNGTADMKLIIGDILSRVVREKEFVVKDLDFVPSMDSVRKLYSQLVLGSSASSTSSRKKRADCTGVRIPTTANIRQLGDASSEYSSMELSCMSSETFTNTLDILSSVNGFNMEQLTSLKNKAEEVFGSTLVNETSSLKRICLAFTSTEVTTYFPNPDIDVLSSIGLYPDWLNVTFFPNAQIIANNFLNTTPARNLLSSDLVGLGYFICAFSPEQIGNISPTEYSTSANSIGKLNCSLPVLRALKDIAVRAFGTPNSWTADQLQEVGTVTAGLSSSELQSINDSVVAYITQMAVSLIPPDVFKGFTVQQLENFGMENEVAVTSSQRSVLNSDQSNALAKNQISAAFLGSGSSNLMRPLDGHILLLLTLALLGIPH</sequence>
<evidence type="ECO:0000256" key="5">
    <source>
        <dbReference type="ARBA" id="ARBA00023136"/>
    </source>
</evidence>
<feature type="chain" id="PRO_5034326769" evidence="7">
    <location>
        <begin position="20"/>
        <end position="603"/>
    </location>
</feature>
<keyword evidence="3 7" id="KW-0732">Signal</keyword>
<dbReference type="Ensembl" id="ENSECRT00000031130.1">
    <property type="protein sequence ID" value="ENSECRP00000030486.1"/>
    <property type="gene ID" value="ENSECRG00000020685.1"/>
</dbReference>
<reference evidence="8" key="2">
    <citation type="submission" date="2025-08" db="UniProtKB">
        <authorList>
            <consortium name="Ensembl"/>
        </authorList>
    </citation>
    <scope>IDENTIFICATION</scope>
</reference>
<evidence type="ECO:0000256" key="3">
    <source>
        <dbReference type="ARBA" id="ARBA00022729"/>
    </source>
</evidence>
<keyword evidence="5" id="KW-0472">Membrane</keyword>
<comment type="similarity">
    <text evidence="2">Belongs to the mesothelin family.</text>
</comment>
<comment type="subcellular location">
    <subcellularLocation>
        <location evidence="1">Membrane</location>
    </subcellularLocation>
</comment>
<evidence type="ECO:0000256" key="4">
    <source>
        <dbReference type="ARBA" id="ARBA00022889"/>
    </source>
</evidence>
<evidence type="ECO:0000256" key="2">
    <source>
        <dbReference type="ARBA" id="ARBA00011016"/>
    </source>
</evidence>
<dbReference type="PANTHER" id="PTHR23412">
    <property type="entry name" value="STEREOCILIN RELATED"/>
    <property type="match status" value="1"/>
</dbReference>
<proteinExistence type="inferred from homology"/>
<dbReference type="Proteomes" id="UP000694620">
    <property type="component" value="Chromosome 2"/>
</dbReference>
<organism evidence="8 9">
    <name type="scientific">Erpetoichthys calabaricus</name>
    <name type="common">Rope fish</name>
    <name type="synonym">Calamoichthys calabaricus</name>
    <dbReference type="NCBI Taxonomy" id="27687"/>
    <lineage>
        <taxon>Eukaryota</taxon>
        <taxon>Metazoa</taxon>
        <taxon>Chordata</taxon>
        <taxon>Craniata</taxon>
        <taxon>Vertebrata</taxon>
        <taxon>Euteleostomi</taxon>
        <taxon>Actinopterygii</taxon>
        <taxon>Polypteriformes</taxon>
        <taxon>Polypteridae</taxon>
        <taxon>Erpetoichthys</taxon>
    </lineage>
</organism>
<protein>
    <submittedName>
        <fullName evidence="8">Otoancorin-like</fullName>
    </submittedName>
</protein>
<dbReference type="GO" id="GO:0009986">
    <property type="term" value="C:cell surface"/>
    <property type="evidence" value="ECO:0007669"/>
    <property type="project" value="TreeGrafter"/>
</dbReference>
<dbReference type="InterPro" id="IPR010335">
    <property type="entry name" value="Mesothelin"/>
</dbReference>
<dbReference type="PANTHER" id="PTHR23412:SF18">
    <property type="entry name" value="OTOANCORIN"/>
    <property type="match status" value="1"/>
</dbReference>
<dbReference type="Pfam" id="PF06060">
    <property type="entry name" value="Mesothelin"/>
    <property type="match status" value="1"/>
</dbReference>
<dbReference type="InterPro" id="IPR026664">
    <property type="entry name" value="Stereocilin-rel"/>
</dbReference>
<name>A0A8C4XH53_ERPCA</name>
<dbReference type="GO" id="GO:0016020">
    <property type="term" value="C:membrane"/>
    <property type="evidence" value="ECO:0007669"/>
    <property type="project" value="UniProtKB-SubCell"/>
</dbReference>
<feature type="signal peptide" evidence="7">
    <location>
        <begin position="1"/>
        <end position="19"/>
    </location>
</feature>
<dbReference type="GeneTree" id="ENSGT00950000182957"/>
<accession>A0A8C4XH53</accession>
<keyword evidence="4" id="KW-0130">Cell adhesion</keyword>
<keyword evidence="6" id="KW-0325">Glycoprotein</keyword>